<dbReference type="InterPro" id="IPR036388">
    <property type="entry name" value="WH-like_DNA-bd_sf"/>
</dbReference>
<protein>
    <recommendedName>
        <fullName evidence="1">HTH marR-type domain-containing protein</fullName>
    </recommendedName>
</protein>
<dbReference type="Proteomes" id="UP000467428">
    <property type="component" value="Chromosome"/>
</dbReference>
<feature type="domain" description="HTH marR-type" evidence="1">
    <location>
        <begin position="13"/>
        <end position="143"/>
    </location>
</feature>
<dbReference type="EMBL" id="AP022593">
    <property type="protein sequence ID" value="BBY52263.1"/>
    <property type="molecule type" value="Genomic_DNA"/>
</dbReference>
<accession>A0A7I7S6G3</accession>
<dbReference type="Pfam" id="PF12802">
    <property type="entry name" value="MarR_2"/>
    <property type="match status" value="1"/>
</dbReference>
<name>A0A7I7S6G3_9MYCO</name>
<dbReference type="AlphaFoldDB" id="A0A7I7S6G3"/>
<evidence type="ECO:0000259" key="1">
    <source>
        <dbReference type="PROSITE" id="PS50995"/>
    </source>
</evidence>
<keyword evidence="3" id="KW-1185">Reference proteome</keyword>
<gene>
    <name evidence="2" type="ORF">MARA_57310</name>
</gene>
<proteinExistence type="predicted"/>
<dbReference type="PANTHER" id="PTHR33164">
    <property type="entry name" value="TRANSCRIPTIONAL REGULATOR, MARR FAMILY"/>
    <property type="match status" value="1"/>
</dbReference>
<organism evidence="2 3">
    <name type="scientific">Mycolicibacterium arabiense</name>
    <dbReference type="NCBI Taxonomy" id="1286181"/>
    <lineage>
        <taxon>Bacteria</taxon>
        <taxon>Bacillati</taxon>
        <taxon>Actinomycetota</taxon>
        <taxon>Actinomycetes</taxon>
        <taxon>Mycobacteriales</taxon>
        <taxon>Mycobacteriaceae</taxon>
        <taxon>Mycolicibacterium</taxon>
    </lineage>
</organism>
<evidence type="ECO:0000313" key="3">
    <source>
        <dbReference type="Proteomes" id="UP000467428"/>
    </source>
</evidence>
<geneLocation type="plasmid" evidence="3">
    <name>pjcm18538 dna</name>
</geneLocation>
<dbReference type="InterPro" id="IPR036390">
    <property type="entry name" value="WH_DNA-bd_sf"/>
</dbReference>
<dbReference type="PROSITE" id="PS50995">
    <property type="entry name" value="HTH_MARR_2"/>
    <property type="match status" value="1"/>
</dbReference>
<dbReference type="Gene3D" id="1.10.10.10">
    <property type="entry name" value="Winged helix-like DNA-binding domain superfamily/Winged helix DNA-binding domain"/>
    <property type="match status" value="1"/>
</dbReference>
<dbReference type="PANTHER" id="PTHR33164:SF89">
    <property type="entry name" value="MARR FAMILY REGULATORY PROTEIN"/>
    <property type="match status" value="1"/>
</dbReference>
<dbReference type="SUPFAM" id="SSF46785">
    <property type="entry name" value="Winged helix' DNA-binding domain"/>
    <property type="match status" value="1"/>
</dbReference>
<dbReference type="RefSeq" id="WP_163924145.1">
    <property type="nucleotide sequence ID" value="NZ_AP022593.1"/>
</dbReference>
<dbReference type="SMART" id="SM00347">
    <property type="entry name" value="HTH_MARR"/>
    <property type="match status" value="1"/>
</dbReference>
<sequence>MSRSDDRHTDTRYADLADVILALARIINADAHSDTGVVELTATEVNVMRCVDRQPGASPSTVAAATGLQRSNLSRALRDLESKGLIERVADETDGRQVRLVPTALAARNLRRLRGHWSRLLSAAGADDHDLDAVLATLRDLELGLAPSAQRKAGVQRP</sequence>
<dbReference type="GO" id="GO:0006950">
    <property type="term" value="P:response to stress"/>
    <property type="evidence" value="ECO:0007669"/>
    <property type="project" value="TreeGrafter"/>
</dbReference>
<dbReference type="GO" id="GO:0003700">
    <property type="term" value="F:DNA-binding transcription factor activity"/>
    <property type="evidence" value="ECO:0007669"/>
    <property type="project" value="InterPro"/>
</dbReference>
<dbReference type="InterPro" id="IPR000835">
    <property type="entry name" value="HTH_MarR-typ"/>
</dbReference>
<dbReference type="KEGG" id="marz:MARA_57310"/>
<reference evidence="2 3" key="1">
    <citation type="journal article" date="2019" name="Emerg. Microbes Infect.">
        <title>Comprehensive subspecies identification of 175 nontuberculous mycobacteria species based on 7547 genomic profiles.</title>
        <authorList>
            <person name="Matsumoto Y."/>
            <person name="Kinjo T."/>
            <person name="Motooka D."/>
            <person name="Nabeya D."/>
            <person name="Jung N."/>
            <person name="Uechi K."/>
            <person name="Horii T."/>
            <person name="Iida T."/>
            <person name="Fujita J."/>
            <person name="Nakamura S."/>
        </authorList>
    </citation>
    <scope>NUCLEOTIDE SEQUENCE [LARGE SCALE GENOMIC DNA]</scope>
    <source>
        <strain evidence="2 3">JCM 18538</strain>
    </source>
</reference>
<dbReference type="InterPro" id="IPR039422">
    <property type="entry name" value="MarR/SlyA-like"/>
</dbReference>
<evidence type="ECO:0000313" key="2">
    <source>
        <dbReference type="EMBL" id="BBY52263.1"/>
    </source>
</evidence>